<accession>A0A0D2HWH7</accession>
<name>A0A0D2HWH7_CLAB1</name>
<proteinExistence type="predicted"/>
<dbReference type="InterPro" id="IPR012967">
    <property type="entry name" value="COMT_dimerisation"/>
</dbReference>
<dbReference type="InterPro" id="IPR001077">
    <property type="entry name" value="COMT_C"/>
</dbReference>
<dbReference type="AlphaFoldDB" id="A0A0D2HWH7"/>
<evidence type="ECO:0000313" key="6">
    <source>
        <dbReference type="EMBL" id="KIW95285.1"/>
    </source>
</evidence>
<evidence type="ECO:0000313" key="7">
    <source>
        <dbReference type="Proteomes" id="UP000053789"/>
    </source>
</evidence>
<evidence type="ECO:0008006" key="8">
    <source>
        <dbReference type="Google" id="ProtNLM"/>
    </source>
</evidence>
<dbReference type="PROSITE" id="PS51683">
    <property type="entry name" value="SAM_OMT_II"/>
    <property type="match status" value="1"/>
</dbReference>
<dbReference type="Pfam" id="PF00891">
    <property type="entry name" value="Methyltransf_2"/>
    <property type="match status" value="1"/>
</dbReference>
<keyword evidence="7" id="KW-1185">Reference proteome</keyword>
<gene>
    <name evidence="6" type="ORF">Z519_03869</name>
</gene>
<dbReference type="EMBL" id="KN846984">
    <property type="protein sequence ID" value="KIW95285.1"/>
    <property type="molecule type" value="Genomic_DNA"/>
</dbReference>
<dbReference type="GO" id="GO:0032259">
    <property type="term" value="P:methylation"/>
    <property type="evidence" value="ECO:0007669"/>
    <property type="project" value="UniProtKB-KW"/>
</dbReference>
<keyword evidence="1" id="KW-0489">Methyltransferase</keyword>
<dbReference type="Gene3D" id="1.10.10.10">
    <property type="entry name" value="Winged helix-like DNA-binding domain superfamily/Winged helix DNA-binding domain"/>
    <property type="match status" value="1"/>
</dbReference>
<evidence type="ECO:0000256" key="1">
    <source>
        <dbReference type="ARBA" id="ARBA00022603"/>
    </source>
</evidence>
<organism evidence="6 7">
    <name type="scientific">Cladophialophora bantiana (strain ATCC 10958 / CBS 173.52 / CDC B-1940 / NIH 8579)</name>
    <name type="common">Xylohypha bantiana</name>
    <dbReference type="NCBI Taxonomy" id="1442370"/>
    <lineage>
        <taxon>Eukaryota</taxon>
        <taxon>Fungi</taxon>
        <taxon>Dikarya</taxon>
        <taxon>Ascomycota</taxon>
        <taxon>Pezizomycotina</taxon>
        <taxon>Eurotiomycetes</taxon>
        <taxon>Chaetothyriomycetidae</taxon>
        <taxon>Chaetothyriales</taxon>
        <taxon>Herpotrichiellaceae</taxon>
        <taxon>Cladophialophora</taxon>
    </lineage>
</organism>
<dbReference type="InterPro" id="IPR029063">
    <property type="entry name" value="SAM-dependent_MTases_sf"/>
</dbReference>
<evidence type="ECO:0000259" key="5">
    <source>
        <dbReference type="Pfam" id="PF08100"/>
    </source>
</evidence>
<dbReference type="SUPFAM" id="SSF46785">
    <property type="entry name" value="Winged helix' DNA-binding domain"/>
    <property type="match status" value="1"/>
</dbReference>
<keyword evidence="2" id="KW-0808">Transferase</keyword>
<dbReference type="GO" id="GO:0046983">
    <property type="term" value="F:protein dimerization activity"/>
    <property type="evidence" value="ECO:0007669"/>
    <property type="project" value="InterPro"/>
</dbReference>
<dbReference type="Gene3D" id="3.40.50.150">
    <property type="entry name" value="Vaccinia Virus protein VP39"/>
    <property type="match status" value="1"/>
</dbReference>
<evidence type="ECO:0000259" key="4">
    <source>
        <dbReference type="Pfam" id="PF00891"/>
    </source>
</evidence>
<reference evidence="6" key="1">
    <citation type="submission" date="2015-01" db="EMBL/GenBank/DDBJ databases">
        <title>The Genome Sequence of Cladophialophora bantiana CBS 173.52.</title>
        <authorList>
            <consortium name="The Broad Institute Genomics Platform"/>
            <person name="Cuomo C."/>
            <person name="de Hoog S."/>
            <person name="Gorbushina A."/>
            <person name="Stielow B."/>
            <person name="Teixiera M."/>
            <person name="Abouelleil A."/>
            <person name="Chapman S.B."/>
            <person name="Priest M."/>
            <person name="Young S.K."/>
            <person name="Wortman J."/>
            <person name="Nusbaum C."/>
            <person name="Birren B."/>
        </authorList>
    </citation>
    <scope>NUCLEOTIDE SEQUENCE [LARGE SCALE GENOMIC DNA]</scope>
    <source>
        <strain evidence="6">CBS 173.52</strain>
    </source>
</reference>
<dbReference type="SUPFAM" id="SSF53335">
    <property type="entry name" value="S-adenosyl-L-methionine-dependent methyltransferases"/>
    <property type="match status" value="1"/>
</dbReference>
<evidence type="ECO:0000256" key="3">
    <source>
        <dbReference type="ARBA" id="ARBA00022691"/>
    </source>
</evidence>
<dbReference type="PANTHER" id="PTHR43712:SF2">
    <property type="entry name" value="O-METHYLTRANSFERASE CICE"/>
    <property type="match status" value="1"/>
</dbReference>
<feature type="domain" description="O-methyltransferase dimerisation" evidence="5">
    <location>
        <begin position="81"/>
        <end position="149"/>
    </location>
</feature>
<dbReference type="InterPro" id="IPR036388">
    <property type="entry name" value="WH-like_DNA-bd_sf"/>
</dbReference>
<keyword evidence="3" id="KW-0949">S-adenosyl-L-methionine</keyword>
<protein>
    <recommendedName>
        <fullName evidence="8">O-methyltransferase domain-containing protein</fullName>
    </recommendedName>
</protein>
<dbReference type="HOGENOM" id="CLU_005533_0_5_1"/>
<dbReference type="Proteomes" id="UP000053789">
    <property type="component" value="Unassembled WGS sequence"/>
</dbReference>
<feature type="domain" description="O-methyltransferase C-terminal" evidence="4">
    <location>
        <begin position="190"/>
        <end position="357"/>
    </location>
</feature>
<evidence type="ECO:0000256" key="2">
    <source>
        <dbReference type="ARBA" id="ARBA00022679"/>
    </source>
</evidence>
<dbReference type="GeneID" id="27696797"/>
<dbReference type="OrthoDB" id="4137693at2759"/>
<dbReference type="PANTHER" id="PTHR43712">
    <property type="entry name" value="PUTATIVE (AFU_ORTHOLOGUE AFUA_4G14580)-RELATED"/>
    <property type="match status" value="1"/>
</dbReference>
<sequence>MSLANLLGNIAYQGEKLENFLGNDTPSLFETAAWKYDDELLPREAWEASQMLIADCQQLIALLMPRKLKLMYESISNNAAVALAVACDLKVADKIVENGGEMTLTQLARACETNEHKLGCTMRVLTHRHVFTEVAPDVFRNNRHSTELVSGNGARECCLLETHDAYKAGPAWLTIMKDPKRAHSIDAKDGAFAEVFGKSVLEYIFTPEGASCMTNMTVGVPWMSTITVAATRSDLPWDSYGSTICDVGAGLGSVMLEVKKTFPSLNVICQELEHMIPVLKKTFEGYEEEMERGEIKLEVHDYFTPQETVAEVYWLRGVIREYEDEIAAKVLANLKPALKKNPKARVFVNELFIPRLITPKAASSSTASQNMSRQQSGWPVITQMQQLGGQQLFSGKERTLEEIRNIGEMAGLRFVKYHRFRMFTGVAEFELPSSSKL</sequence>
<dbReference type="InterPro" id="IPR016461">
    <property type="entry name" value="COMT-like"/>
</dbReference>
<dbReference type="RefSeq" id="XP_016621954.1">
    <property type="nucleotide sequence ID" value="XM_016761616.1"/>
</dbReference>
<dbReference type="Pfam" id="PF08100">
    <property type="entry name" value="Dimerisation"/>
    <property type="match status" value="1"/>
</dbReference>
<dbReference type="InterPro" id="IPR036390">
    <property type="entry name" value="WH_DNA-bd_sf"/>
</dbReference>
<dbReference type="GO" id="GO:0008171">
    <property type="term" value="F:O-methyltransferase activity"/>
    <property type="evidence" value="ECO:0007669"/>
    <property type="project" value="InterPro"/>
</dbReference>